<sequence length="70" mass="8040">MSMLAKITDQLKAIGKPDIVHLNNNHLSDEESEATYNYVTQPNFGFLLVVPLCQHIPQVHQMEKKKGWHL</sequence>
<dbReference type="Proteomes" id="UP000093000">
    <property type="component" value="Unassembled WGS sequence"/>
</dbReference>
<reference evidence="1 2" key="1">
    <citation type="submission" date="2016-03" db="EMBL/GenBank/DDBJ databases">
        <title>Choanephora cucurbitarum.</title>
        <authorList>
            <person name="Min B."/>
            <person name="Park H."/>
            <person name="Park J.-H."/>
            <person name="Shin H.-D."/>
            <person name="Choi I.-G."/>
        </authorList>
    </citation>
    <scope>NUCLEOTIDE SEQUENCE [LARGE SCALE GENOMIC DNA]</scope>
    <source>
        <strain evidence="1 2">KUS-F28377</strain>
    </source>
</reference>
<evidence type="ECO:0000313" key="1">
    <source>
        <dbReference type="EMBL" id="OBZ83030.1"/>
    </source>
</evidence>
<comment type="caution">
    <text evidence="1">The sequence shown here is derived from an EMBL/GenBank/DDBJ whole genome shotgun (WGS) entry which is preliminary data.</text>
</comment>
<evidence type="ECO:0000313" key="2">
    <source>
        <dbReference type="Proteomes" id="UP000093000"/>
    </source>
</evidence>
<protein>
    <submittedName>
        <fullName evidence="1">Uncharacterized protein</fullName>
    </submittedName>
</protein>
<organism evidence="1 2">
    <name type="scientific">Choanephora cucurbitarum</name>
    <dbReference type="NCBI Taxonomy" id="101091"/>
    <lineage>
        <taxon>Eukaryota</taxon>
        <taxon>Fungi</taxon>
        <taxon>Fungi incertae sedis</taxon>
        <taxon>Mucoromycota</taxon>
        <taxon>Mucoromycotina</taxon>
        <taxon>Mucoromycetes</taxon>
        <taxon>Mucorales</taxon>
        <taxon>Mucorineae</taxon>
        <taxon>Choanephoraceae</taxon>
        <taxon>Choanephoroideae</taxon>
        <taxon>Choanephora</taxon>
    </lineage>
</organism>
<dbReference type="EMBL" id="LUGH01000736">
    <property type="protein sequence ID" value="OBZ83030.1"/>
    <property type="molecule type" value="Genomic_DNA"/>
</dbReference>
<name>A0A1C7N1Q9_9FUNG</name>
<proteinExistence type="predicted"/>
<gene>
    <name evidence="1" type="ORF">A0J61_08920</name>
</gene>
<dbReference type="InParanoid" id="A0A1C7N1Q9"/>
<dbReference type="AlphaFoldDB" id="A0A1C7N1Q9"/>
<accession>A0A1C7N1Q9</accession>
<keyword evidence="2" id="KW-1185">Reference proteome</keyword>